<dbReference type="PANTHER" id="PTHR38468">
    <property type="entry name" value="SLL0939 PROTEIN"/>
    <property type="match status" value="1"/>
</dbReference>
<sequence length="112" mass="12558">MENFSQWADTLAAFLEVIFELISSATIVLGLILSLRVWRSGVRAVQLAFAGYLLLALEFLLAADVLATLRAPTWQDIARLGAVALIRTGLDFYLSRELREERFREPRTTNSG</sequence>
<reference evidence="2 3" key="1">
    <citation type="submission" date="2020-08" db="EMBL/GenBank/DDBJ databases">
        <title>Genomic Encyclopedia of Type Strains, Phase IV (KMG-IV): sequencing the most valuable type-strain genomes for metagenomic binning, comparative biology and taxonomic classification.</title>
        <authorList>
            <person name="Goeker M."/>
        </authorList>
    </citation>
    <scope>NUCLEOTIDE SEQUENCE [LARGE SCALE GENOMIC DNA]</scope>
    <source>
        <strain evidence="2 3">DSM 21458</strain>
    </source>
</reference>
<evidence type="ECO:0000313" key="2">
    <source>
        <dbReference type="EMBL" id="MBB6097563.1"/>
    </source>
</evidence>
<evidence type="ECO:0000256" key="1">
    <source>
        <dbReference type="SAM" id="Phobius"/>
    </source>
</evidence>
<keyword evidence="1" id="KW-0812">Transmembrane</keyword>
<accession>A0A841HXI2</accession>
<gene>
    <name evidence="2" type="ORF">HNR42_000980</name>
</gene>
<keyword evidence="1" id="KW-0472">Membrane</keyword>
<dbReference type="RefSeq" id="WP_183985119.1">
    <property type="nucleotide sequence ID" value="NZ_JACHHG010000003.1"/>
</dbReference>
<name>A0A841HXI2_9DEIO</name>
<dbReference type="EMBL" id="JACHHG010000003">
    <property type="protein sequence ID" value="MBB6097563.1"/>
    <property type="molecule type" value="Genomic_DNA"/>
</dbReference>
<evidence type="ECO:0000313" key="3">
    <source>
        <dbReference type="Proteomes" id="UP000569951"/>
    </source>
</evidence>
<protein>
    <submittedName>
        <fullName evidence="2">Putative membrane protein</fullName>
    </submittedName>
</protein>
<organism evidence="2 3">
    <name type="scientific">Deinobacterium chartae</name>
    <dbReference type="NCBI Taxonomy" id="521158"/>
    <lineage>
        <taxon>Bacteria</taxon>
        <taxon>Thermotogati</taxon>
        <taxon>Deinococcota</taxon>
        <taxon>Deinococci</taxon>
        <taxon>Deinococcales</taxon>
        <taxon>Deinococcaceae</taxon>
        <taxon>Deinobacterium</taxon>
    </lineage>
</organism>
<comment type="caution">
    <text evidence="2">The sequence shown here is derived from an EMBL/GenBank/DDBJ whole genome shotgun (WGS) entry which is preliminary data.</text>
</comment>
<keyword evidence="1" id="KW-1133">Transmembrane helix</keyword>
<dbReference type="Proteomes" id="UP000569951">
    <property type="component" value="Unassembled WGS sequence"/>
</dbReference>
<keyword evidence="3" id="KW-1185">Reference proteome</keyword>
<dbReference type="AlphaFoldDB" id="A0A841HXI2"/>
<proteinExistence type="predicted"/>
<feature type="transmembrane region" description="Helical" evidence="1">
    <location>
        <begin position="47"/>
        <end position="71"/>
    </location>
</feature>
<dbReference type="Pfam" id="PF07784">
    <property type="entry name" value="DUF1622"/>
    <property type="match status" value="1"/>
</dbReference>
<dbReference type="PANTHER" id="PTHR38468:SF1">
    <property type="entry name" value="SLL0939 PROTEIN"/>
    <property type="match status" value="1"/>
</dbReference>
<dbReference type="InterPro" id="IPR012427">
    <property type="entry name" value="DUF1622"/>
</dbReference>
<feature type="transmembrane region" description="Helical" evidence="1">
    <location>
        <begin position="12"/>
        <end position="35"/>
    </location>
</feature>